<dbReference type="KEGG" id="ppr:PBPRC0045"/>
<geneLocation type="plasmid" evidence="1 2">
    <name>pPBPR1</name>
</geneLocation>
<dbReference type="Proteomes" id="UP000000593">
    <property type="component" value="Plasmid pPBPR1"/>
</dbReference>
<name>Q6LWD1_PHOPR</name>
<keyword evidence="2" id="KW-1185">Reference proteome</keyword>
<dbReference type="AlphaFoldDB" id="Q6LWD1"/>
<accession>Q6LWD1</accession>
<keyword evidence="1" id="KW-0614">Plasmid</keyword>
<dbReference type="EMBL" id="CR377818">
    <property type="protein sequence ID" value="CAG17983.1"/>
    <property type="molecule type" value="Genomic_DNA"/>
</dbReference>
<proteinExistence type="predicted"/>
<gene>
    <name evidence="1" type="ordered locus">PBPRC0045</name>
</gene>
<organism evidence="1 2">
    <name type="scientific">Photobacterium profundum (strain SS9)</name>
    <dbReference type="NCBI Taxonomy" id="298386"/>
    <lineage>
        <taxon>Bacteria</taxon>
        <taxon>Pseudomonadati</taxon>
        <taxon>Pseudomonadota</taxon>
        <taxon>Gammaproteobacteria</taxon>
        <taxon>Vibrionales</taxon>
        <taxon>Vibrionaceae</taxon>
        <taxon>Photobacterium</taxon>
    </lineage>
</organism>
<evidence type="ECO:0000313" key="1">
    <source>
        <dbReference type="EMBL" id="CAG17983.1"/>
    </source>
</evidence>
<dbReference type="HOGENOM" id="CLU_2331289_0_0_6"/>
<evidence type="ECO:0000313" key="2">
    <source>
        <dbReference type="Proteomes" id="UP000000593"/>
    </source>
</evidence>
<protein>
    <submittedName>
        <fullName evidence="1">Uncharacterized protein</fullName>
    </submittedName>
</protein>
<sequence>MYIFNTAKGAITMASKAKTKLTITTISANLSAKGQNMKAGRLRAILKRLGLKNYKSNWGVLKIVKGAYRDAVKRGDLIAAYNIKHAFVRDNGRYAWKN</sequence>
<reference evidence="2" key="1">
    <citation type="journal article" date="2005" name="Science">
        <title>Life at depth: Photobacterium profundum genome sequence and expression analysis.</title>
        <authorList>
            <person name="Vezzi A."/>
            <person name="Campanaro S."/>
            <person name="D'Angelo M."/>
            <person name="Simonato F."/>
            <person name="Vitulo N."/>
            <person name="Lauro F.M."/>
            <person name="Cestaro A."/>
            <person name="Malacrida G."/>
            <person name="Simionati B."/>
            <person name="Cannata N."/>
            <person name="Romualdi C."/>
            <person name="Bartlett D.H."/>
            <person name="Valle G."/>
        </authorList>
    </citation>
    <scope>NUCLEOTIDE SEQUENCE [LARGE SCALE GENOMIC DNA]</scope>
    <source>
        <strain evidence="2">ATCC BAA-1253 / SS9</strain>
    </source>
</reference>